<protein>
    <submittedName>
        <fullName evidence="1">Uncharacterized protein</fullName>
    </submittedName>
</protein>
<dbReference type="Proteomes" id="UP000001747">
    <property type="component" value="Chromosome"/>
</dbReference>
<dbReference type="AlphaFoldDB" id="C3MNW4"/>
<reference evidence="1 2" key="1">
    <citation type="journal article" date="2009" name="Proc. Natl. Acad. Sci. U.S.A.">
        <title>Biogeography of the Sulfolobus islandicus pan-genome.</title>
        <authorList>
            <person name="Reno M.L."/>
            <person name="Held N.L."/>
            <person name="Fields C.J."/>
            <person name="Burke P.V."/>
            <person name="Whitaker R.J."/>
        </authorList>
    </citation>
    <scope>NUCLEOTIDE SEQUENCE [LARGE SCALE GENOMIC DNA]</scope>
    <source>
        <strain evidence="2">L.S.2.15 / Lassen #1</strain>
    </source>
</reference>
<dbReference type="Gene3D" id="2.60.120.200">
    <property type="match status" value="1"/>
</dbReference>
<sequence length="386" mass="41862">MIDVSEGNSSVNLDRRKFLFLTSSAILFSTPATLLITAKDRKEIAKAQTSSSSIYPYIAIVEGDPSNGYNVLTNSGVIFNGSCTDGSGTCGIYEAIQYLQNNYGQGEVVLLGKFYPIKSPITSPPNNIEITGSGMICINPGSAPMFISLLPIISNEIKILWYTNTGIINKILTKRRSFSLLPYVLFTGTIQSLLFANGDQALGTPSQFTISAWIFGKPSGYTGYILSYGSLEDGEAWGIRASSNDIIFEGTTGSISAPFPSNIPFHLVVTYSNGQAAIYINGNQVASGSISVNYPNRAYLWINNFPIHSQQGGLNVGSWYSIIENIQFYTTVLSSSQISTLSSSIAQDPVTIPVFWSLYRYLMYLGDLITGIGFQRMGALFYGGVT</sequence>
<dbReference type="InterPro" id="IPR013320">
    <property type="entry name" value="ConA-like_dom_sf"/>
</dbReference>
<evidence type="ECO:0000313" key="2">
    <source>
        <dbReference type="Proteomes" id="UP000001747"/>
    </source>
</evidence>
<dbReference type="RefSeq" id="WP_012713445.1">
    <property type="nucleotide sequence ID" value="NC_012589.1"/>
</dbReference>
<dbReference type="Pfam" id="PF13385">
    <property type="entry name" value="Laminin_G_3"/>
    <property type="match status" value="1"/>
</dbReference>
<accession>C3MNW4</accession>
<dbReference type="OrthoDB" id="44154at2157"/>
<organism evidence="1 2">
    <name type="scientific">Saccharolobus islandicus (strain L.S.2.15 / Lassen #1)</name>
    <name type="common">Sulfolobus islandicus</name>
    <dbReference type="NCBI Taxonomy" id="429572"/>
    <lineage>
        <taxon>Archaea</taxon>
        <taxon>Thermoproteota</taxon>
        <taxon>Thermoprotei</taxon>
        <taxon>Sulfolobales</taxon>
        <taxon>Sulfolobaceae</taxon>
        <taxon>Saccharolobus</taxon>
    </lineage>
</organism>
<name>C3MNW4_SACI2</name>
<dbReference type="GeneID" id="7797551"/>
<proteinExistence type="predicted"/>
<dbReference type="EMBL" id="CP001399">
    <property type="protein sequence ID" value="ACP35077.1"/>
    <property type="molecule type" value="Genomic_DNA"/>
</dbReference>
<dbReference type="HOGENOM" id="CLU_738930_0_0_2"/>
<gene>
    <name evidence="1" type="ordered locus">LS215_1047</name>
</gene>
<dbReference type="KEGG" id="sis:LS215_1047"/>
<dbReference type="SUPFAM" id="SSF49899">
    <property type="entry name" value="Concanavalin A-like lectins/glucanases"/>
    <property type="match status" value="1"/>
</dbReference>
<evidence type="ECO:0000313" key="1">
    <source>
        <dbReference type="EMBL" id="ACP35077.1"/>
    </source>
</evidence>